<name>A0A9P9IBG4_9HYPO</name>
<proteinExistence type="predicted"/>
<dbReference type="OrthoDB" id="5096730at2759"/>
<protein>
    <submittedName>
        <fullName evidence="1">Uncharacterized protein</fullName>
    </submittedName>
</protein>
<evidence type="ECO:0000313" key="2">
    <source>
        <dbReference type="Proteomes" id="UP000717696"/>
    </source>
</evidence>
<feature type="non-terminal residue" evidence="1">
    <location>
        <position position="52"/>
    </location>
</feature>
<keyword evidence="2" id="KW-1185">Reference proteome</keyword>
<dbReference type="EMBL" id="JAGMUU010000046">
    <property type="protein sequence ID" value="KAH7113450.1"/>
    <property type="molecule type" value="Genomic_DNA"/>
</dbReference>
<accession>A0A9P9IBG4</accession>
<organism evidence="1 2">
    <name type="scientific">Dactylonectria estremocensis</name>
    <dbReference type="NCBI Taxonomy" id="1079267"/>
    <lineage>
        <taxon>Eukaryota</taxon>
        <taxon>Fungi</taxon>
        <taxon>Dikarya</taxon>
        <taxon>Ascomycota</taxon>
        <taxon>Pezizomycotina</taxon>
        <taxon>Sordariomycetes</taxon>
        <taxon>Hypocreomycetidae</taxon>
        <taxon>Hypocreales</taxon>
        <taxon>Nectriaceae</taxon>
        <taxon>Dactylonectria</taxon>
    </lineage>
</organism>
<comment type="caution">
    <text evidence="1">The sequence shown here is derived from an EMBL/GenBank/DDBJ whole genome shotgun (WGS) entry which is preliminary data.</text>
</comment>
<reference evidence="1" key="1">
    <citation type="journal article" date="2021" name="Nat. Commun.">
        <title>Genetic determinants of endophytism in the Arabidopsis root mycobiome.</title>
        <authorList>
            <person name="Mesny F."/>
            <person name="Miyauchi S."/>
            <person name="Thiergart T."/>
            <person name="Pickel B."/>
            <person name="Atanasova L."/>
            <person name="Karlsson M."/>
            <person name="Huettel B."/>
            <person name="Barry K.W."/>
            <person name="Haridas S."/>
            <person name="Chen C."/>
            <person name="Bauer D."/>
            <person name="Andreopoulos W."/>
            <person name="Pangilinan J."/>
            <person name="LaButti K."/>
            <person name="Riley R."/>
            <person name="Lipzen A."/>
            <person name="Clum A."/>
            <person name="Drula E."/>
            <person name="Henrissat B."/>
            <person name="Kohler A."/>
            <person name="Grigoriev I.V."/>
            <person name="Martin F.M."/>
            <person name="Hacquard S."/>
        </authorList>
    </citation>
    <scope>NUCLEOTIDE SEQUENCE</scope>
    <source>
        <strain evidence="1">MPI-CAGE-AT-0021</strain>
    </source>
</reference>
<sequence>PIPLRLFHYQLVPGREIFVTERMDLDLVWSTGRCSSSPSYAFYPSLVLDPIF</sequence>
<feature type="non-terminal residue" evidence="1">
    <location>
        <position position="1"/>
    </location>
</feature>
<dbReference type="Proteomes" id="UP000717696">
    <property type="component" value="Unassembled WGS sequence"/>
</dbReference>
<dbReference type="AlphaFoldDB" id="A0A9P9IBG4"/>
<evidence type="ECO:0000313" key="1">
    <source>
        <dbReference type="EMBL" id="KAH7113450.1"/>
    </source>
</evidence>
<gene>
    <name evidence="1" type="ORF">B0J13DRAFT_426118</name>
</gene>